<feature type="non-terminal residue" evidence="1">
    <location>
        <position position="1"/>
    </location>
</feature>
<dbReference type="AlphaFoldDB" id="A0A1A8RC25"/>
<accession>A0A1A8RC25</accession>
<dbReference type="EMBL" id="HAEI01007759">
    <property type="protein sequence ID" value="SBS03232.1"/>
    <property type="molecule type" value="Transcribed_RNA"/>
</dbReference>
<organism evidence="1">
    <name type="scientific">Nothobranchius rachovii</name>
    <name type="common">bluefin notho</name>
    <dbReference type="NCBI Taxonomy" id="451742"/>
    <lineage>
        <taxon>Eukaryota</taxon>
        <taxon>Metazoa</taxon>
        <taxon>Chordata</taxon>
        <taxon>Craniata</taxon>
        <taxon>Vertebrata</taxon>
        <taxon>Euteleostomi</taxon>
        <taxon>Actinopterygii</taxon>
        <taxon>Neopterygii</taxon>
        <taxon>Teleostei</taxon>
        <taxon>Neoteleostei</taxon>
        <taxon>Acanthomorphata</taxon>
        <taxon>Ovalentaria</taxon>
        <taxon>Atherinomorphae</taxon>
        <taxon>Cyprinodontiformes</taxon>
        <taxon>Nothobranchiidae</taxon>
        <taxon>Nothobranchius</taxon>
    </lineage>
</organism>
<proteinExistence type="predicted"/>
<reference evidence="1" key="1">
    <citation type="submission" date="2016-05" db="EMBL/GenBank/DDBJ databases">
        <authorList>
            <person name="Lavstsen T."/>
            <person name="Jespersen J.S."/>
        </authorList>
    </citation>
    <scope>NUCLEOTIDE SEQUENCE</scope>
    <source>
        <tissue evidence="1">Brain</tissue>
    </source>
</reference>
<protein>
    <submittedName>
        <fullName evidence="1">Uncharacterized protein</fullName>
    </submittedName>
</protein>
<evidence type="ECO:0000313" key="1">
    <source>
        <dbReference type="EMBL" id="SBS03232.1"/>
    </source>
</evidence>
<name>A0A1A8RC25_9TELE</name>
<sequence length="34" mass="4059">NFHIFKHMLWDACVTFRGCLGPKYADTQEDTRQE</sequence>
<gene>
    <name evidence="1" type="primary">ASB9</name>
</gene>
<reference evidence="1" key="2">
    <citation type="submission" date="2016-06" db="EMBL/GenBank/DDBJ databases">
        <title>The genome of a short-lived fish provides insights into sex chromosome evolution and the genetic control of aging.</title>
        <authorList>
            <person name="Reichwald K."/>
            <person name="Felder M."/>
            <person name="Petzold A."/>
            <person name="Koch P."/>
            <person name="Groth M."/>
            <person name="Platzer M."/>
        </authorList>
    </citation>
    <scope>NUCLEOTIDE SEQUENCE</scope>
    <source>
        <tissue evidence="1">Brain</tissue>
    </source>
</reference>